<dbReference type="Proteomes" id="UP001195483">
    <property type="component" value="Unassembled WGS sequence"/>
</dbReference>
<dbReference type="InterPro" id="IPR011989">
    <property type="entry name" value="ARM-like"/>
</dbReference>
<evidence type="ECO:0000256" key="1">
    <source>
        <dbReference type="SAM" id="MobiDB-lite"/>
    </source>
</evidence>
<reference evidence="2" key="2">
    <citation type="journal article" date="2021" name="Genome Biol. Evol.">
        <title>Developing a high-quality reference genome for a parasitic bivalve with doubly uniparental inheritance (Bivalvia: Unionida).</title>
        <authorList>
            <person name="Smith C.H."/>
        </authorList>
    </citation>
    <scope>NUCLEOTIDE SEQUENCE</scope>
    <source>
        <strain evidence="2">CHS0354</strain>
        <tissue evidence="2">Mantle</tissue>
    </source>
</reference>
<organism evidence="2 3">
    <name type="scientific">Potamilus streckersoni</name>
    <dbReference type="NCBI Taxonomy" id="2493646"/>
    <lineage>
        <taxon>Eukaryota</taxon>
        <taxon>Metazoa</taxon>
        <taxon>Spiralia</taxon>
        <taxon>Lophotrochozoa</taxon>
        <taxon>Mollusca</taxon>
        <taxon>Bivalvia</taxon>
        <taxon>Autobranchia</taxon>
        <taxon>Heteroconchia</taxon>
        <taxon>Palaeoheterodonta</taxon>
        <taxon>Unionida</taxon>
        <taxon>Unionoidea</taxon>
        <taxon>Unionidae</taxon>
        <taxon>Ambleminae</taxon>
        <taxon>Lampsilini</taxon>
        <taxon>Potamilus</taxon>
    </lineage>
</organism>
<keyword evidence="3" id="KW-1185">Reference proteome</keyword>
<comment type="caution">
    <text evidence="2">The sequence shown here is derived from an EMBL/GenBank/DDBJ whole genome shotgun (WGS) entry which is preliminary data.</text>
</comment>
<dbReference type="EMBL" id="JAEAOA010000583">
    <property type="protein sequence ID" value="KAK3607195.1"/>
    <property type="molecule type" value="Genomic_DNA"/>
</dbReference>
<protein>
    <submittedName>
        <fullName evidence="2">Uncharacterized protein</fullName>
    </submittedName>
</protein>
<accession>A0AAE0TC69</accession>
<reference evidence="2" key="1">
    <citation type="journal article" date="2021" name="Genome Biol. Evol.">
        <title>A High-Quality Reference Genome for a Parasitic Bivalve with Doubly Uniparental Inheritance (Bivalvia: Unionida).</title>
        <authorList>
            <person name="Smith C.H."/>
        </authorList>
    </citation>
    <scope>NUCLEOTIDE SEQUENCE</scope>
    <source>
        <strain evidence="2">CHS0354</strain>
    </source>
</reference>
<dbReference type="AlphaFoldDB" id="A0AAE0TC69"/>
<feature type="compositionally biased region" description="Basic and acidic residues" evidence="1">
    <location>
        <begin position="529"/>
        <end position="542"/>
    </location>
</feature>
<dbReference type="Gene3D" id="1.25.10.10">
    <property type="entry name" value="Leucine-rich Repeat Variant"/>
    <property type="match status" value="1"/>
</dbReference>
<feature type="compositionally biased region" description="Basic and acidic residues" evidence="1">
    <location>
        <begin position="737"/>
        <end position="753"/>
    </location>
</feature>
<evidence type="ECO:0000313" key="2">
    <source>
        <dbReference type="EMBL" id="KAK3607195.1"/>
    </source>
</evidence>
<feature type="region of interest" description="Disordered" evidence="1">
    <location>
        <begin position="515"/>
        <end position="544"/>
    </location>
</feature>
<reference evidence="2" key="3">
    <citation type="submission" date="2023-05" db="EMBL/GenBank/DDBJ databases">
        <authorList>
            <person name="Smith C.H."/>
        </authorList>
    </citation>
    <scope>NUCLEOTIDE SEQUENCE</scope>
    <source>
        <strain evidence="2">CHS0354</strain>
        <tissue evidence="2">Mantle</tissue>
    </source>
</reference>
<gene>
    <name evidence="2" type="ORF">CHS0354_008880</name>
</gene>
<name>A0AAE0TC69_9BIVA</name>
<evidence type="ECO:0000313" key="3">
    <source>
        <dbReference type="Proteomes" id="UP001195483"/>
    </source>
</evidence>
<proteinExistence type="predicted"/>
<dbReference type="SUPFAM" id="SSF48371">
    <property type="entry name" value="ARM repeat"/>
    <property type="match status" value="1"/>
</dbReference>
<feature type="region of interest" description="Disordered" evidence="1">
    <location>
        <begin position="724"/>
        <end position="753"/>
    </location>
</feature>
<dbReference type="InterPro" id="IPR016024">
    <property type="entry name" value="ARM-type_fold"/>
</dbReference>
<sequence length="923" mass="103866">MEENHDAAKITIRDFNEKRDIMVMNTGEFLLGLSSDGSLEVKHLEEKSDICMPLLHLVAIKGGGCTLAPVNSDLPCTMVSTGELLTGEINLVPGMRLEIADKLLAFFDGPVPKLRRQLPRTPGLPTEVQPPPKPPRAIAVGKLSGEEHMGDVEDTERKWLTTSWCFVQLPSIEQQTIESLSTPDQVSIMAGSFFVKQLQMYTDASPSMEYLDQIFQFFKEVGQQLSYPLMDYLVELSDALSKTNMDYPRPMHGPAIKLIVELLRCYLPSLDYTLLCMKLLRTFSHFDDNLVTLVNCGAAAKLLGSMSAYQGEAELQLLGLDILGRLAKYKPHPGEKAPLREATVEFVVRALQNMKSKMEVCRSGCRVLANLSTTFMDLLNHYLDIEAEQPSPVILSDIDKYDQLLVFLFGQTIPSVQDILQKFPTDLGVVTEGRRLLYTYAKFPQLQQKEKLWRERQEVLLEQVEEGYEIISHGPIPDSVSELVPRQLPLSEIQQGILKPSRSFETCHSSDRKIKFSDEVHGESSSSLDDSHSDSYCSEKSDSSGCLRVSQPVMLENENEGIDQFAKSLSIKKYEPHQEDSSGESTDPDDVFLDVDGERMKSKKQVRKRVLHQQKCEVFSPSEKENFERQSPSHFDVTVRNGETKENQVHVHGDEIRTPTDFITTRVPLDSDEQLSHQGHNIGHGSNPFSGAMSDLPQVSDRHSTFSDTSIIFSETDERQIINDEESCDSEPVNVPNREEDSTVVQEKDPKEGQDPIRDIPFWNQLVFSQVIVYVSSLVLQEDEQQALLVIDQPVKMLIQKTLAPYSLIKFACRHYSDSDTLMDLDPAVVISIIDAVRYRSLIGKLLQTALLNVIQKLGKNLHAESVSAAMMFIKTTYGNSHFTKTLSEEEFVQKFRSSFRRATEGLSSADIETARKELATIL</sequence>